<protein>
    <submittedName>
        <fullName evidence="3">Transglycosylase SLT domain-containing protein</fullName>
    </submittedName>
</protein>
<dbReference type="EMBL" id="CP043329">
    <property type="protein sequence ID" value="QEK52174.1"/>
    <property type="molecule type" value="Genomic_DNA"/>
</dbReference>
<evidence type="ECO:0000259" key="2">
    <source>
        <dbReference type="PROSITE" id="PS51782"/>
    </source>
</evidence>
<gene>
    <name evidence="3" type="ORF">FYC62_11420</name>
</gene>
<evidence type="ECO:0000313" key="4">
    <source>
        <dbReference type="Proteomes" id="UP000323653"/>
    </source>
</evidence>
<dbReference type="Gene3D" id="3.10.350.10">
    <property type="entry name" value="LysM domain"/>
    <property type="match status" value="2"/>
</dbReference>
<proteinExistence type="inferred from homology"/>
<dbReference type="RefSeq" id="WP_039448958.1">
    <property type="nucleotide sequence ID" value="NZ_CP043329.1"/>
</dbReference>
<dbReference type="GO" id="GO:0008933">
    <property type="term" value="F:peptidoglycan lytic transglycosylase activity"/>
    <property type="evidence" value="ECO:0007669"/>
    <property type="project" value="InterPro"/>
</dbReference>
<sequence>MRSIKSLILCILFLQIAQVKSQNLIKTDTSRTLLSPKESRTIRNLVRTDSSFVPTQLPLQLELLKYNANLLYKYRLDSIKTPIPLDYNQQVQTYIDIFLGQRKFMVSKMLSLGNYYFPIFEKALKIKQIPEEFKFLPIIESSLDPHAVSRSGATGLWQFTYITGKGYGLTIDSYLDERKDPISSSYAAANYLKDAYKELGDWLLTLAAYNCGTGCVKRAIQSAGGVRNYWEIQPYLPVETQNYVPKFIAVTYLMNYYHTYKDIKIPDADAKINIDSIYVNKFVGIDDLAAVLDMEEKDLQILNPAYKRNIINGSEDKPKRLIIPKVSFKTYASLYDILNNDKPLAELAENPVIMPASQSQGYHLVAKGETLASIANKYRLEAQDLKVWNNLKSFTLVPGQKIIITKVNEEKPKPQYLTYTVKLGDTLTAIAKKFNGATVSSIQTLNNLQNASLSVGMVLKIMAL</sequence>
<evidence type="ECO:0000256" key="1">
    <source>
        <dbReference type="ARBA" id="ARBA00007734"/>
    </source>
</evidence>
<dbReference type="Pfam" id="PF01464">
    <property type="entry name" value="SLT"/>
    <property type="match status" value="1"/>
</dbReference>
<dbReference type="PANTHER" id="PTHR33734">
    <property type="entry name" value="LYSM DOMAIN-CONTAINING GPI-ANCHORED PROTEIN 2"/>
    <property type="match status" value="1"/>
</dbReference>
<dbReference type="PROSITE" id="PS00922">
    <property type="entry name" value="TRANSGLYCOSYLASE"/>
    <property type="match status" value="1"/>
</dbReference>
<dbReference type="GO" id="GO:0016020">
    <property type="term" value="C:membrane"/>
    <property type="evidence" value="ECO:0007669"/>
    <property type="project" value="InterPro"/>
</dbReference>
<dbReference type="SUPFAM" id="SSF53955">
    <property type="entry name" value="Lysozyme-like"/>
    <property type="match status" value="1"/>
</dbReference>
<evidence type="ECO:0000313" key="3">
    <source>
        <dbReference type="EMBL" id="QEK52174.1"/>
    </source>
</evidence>
<dbReference type="Pfam" id="PF01476">
    <property type="entry name" value="LysM"/>
    <property type="match status" value="2"/>
</dbReference>
<dbReference type="InterPro" id="IPR036779">
    <property type="entry name" value="LysM_dom_sf"/>
</dbReference>
<organism evidence="3 4">
    <name type="scientific">Pedobacter aquae</name>
    <dbReference type="NCBI Taxonomy" id="2605747"/>
    <lineage>
        <taxon>Bacteria</taxon>
        <taxon>Pseudomonadati</taxon>
        <taxon>Bacteroidota</taxon>
        <taxon>Sphingobacteriia</taxon>
        <taxon>Sphingobacteriales</taxon>
        <taxon>Sphingobacteriaceae</taxon>
        <taxon>Pedobacter</taxon>
    </lineage>
</organism>
<reference evidence="3 4" key="1">
    <citation type="submission" date="2019-08" db="EMBL/GenBank/DDBJ databases">
        <title>Pedobacter sp. nov., isolated from Han river, South Korea.</title>
        <authorList>
            <person name="Lee D.-H."/>
            <person name="Kim Y.-S."/>
            <person name="Hwang E.-M."/>
            <person name="Le Tran T.C."/>
            <person name="Cha C.-J."/>
        </authorList>
    </citation>
    <scope>NUCLEOTIDE SEQUENCE [LARGE SCALE GENOMIC DNA]</scope>
    <source>
        <strain evidence="3 4">CJ43</strain>
    </source>
</reference>
<feature type="domain" description="LysM" evidence="2">
    <location>
        <begin position="417"/>
        <end position="461"/>
    </location>
</feature>
<feature type="domain" description="LysM" evidence="2">
    <location>
        <begin position="361"/>
        <end position="404"/>
    </location>
</feature>
<comment type="similarity">
    <text evidence="1">Belongs to the transglycosylase Slt family.</text>
</comment>
<dbReference type="AlphaFoldDB" id="A0A5C0VMF4"/>
<dbReference type="InterPro" id="IPR018392">
    <property type="entry name" value="LysM"/>
</dbReference>
<dbReference type="SMART" id="SM00257">
    <property type="entry name" value="LysM"/>
    <property type="match status" value="2"/>
</dbReference>
<keyword evidence="4" id="KW-1185">Reference proteome</keyword>
<dbReference type="Proteomes" id="UP000323653">
    <property type="component" value="Chromosome"/>
</dbReference>
<dbReference type="CDD" id="cd00118">
    <property type="entry name" value="LysM"/>
    <property type="match status" value="2"/>
</dbReference>
<dbReference type="KEGG" id="pej:FYC62_11420"/>
<dbReference type="PANTHER" id="PTHR33734:SF22">
    <property type="entry name" value="MEMBRANE-BOUND LYTIC MUREIN TRANSGLYCOSYLASE D"/>
    <property type="match status" value="1"/>
</dbReference>
<dbReference type="PROSITE" id="PS51782">
    <property type="entry name" value="LYSM"/>
    <property type="match status" value="2"/>
</dbReference>
<name>A0A5C0VMF4_9SPHI</name>
<dbReference type="SUPFAM" id="SSF54106">
    <property type="entry name" value="LysM domain"/>
    <property type="match status" value="2"/>
</dbReference>
<dbReference type="InterPro" id="IPR008258">
    <property type="entry name" value="Transglycosylase_SLT_dom_1"/>
</dbReference>
<dbReference type="GO" id="GO:0000270">
    <property type="term" value="P:peptidoglycan metabolic process"/>
    <property type="evidence" value="ECO:0007669"/>
    <property type="project" value="InterPro"/>
</dbReference>
<dbReference type="InterPro" id="IPR023346">
    <property type="entry name" value="Lysozyme-like_dom_sf"/>
</dbReference>
<dbReference type="CDD" id="cd16894">
    <property type="entry name" value="MltD-like"/>
    <property type="match status" value="1"/>
</dbReference>
<accession>A0A5C0VMF4</accession>
<dbReference type="Gene3D" id="1.10.530.10">
    <property type="match status" value="1"/>
</dbReference>
<dbReference type="InterPro" id="IPR000189">
    <property type="entry name" value="Transglyc_AS"/>
</dbReference>